<name>A0A368KQN2_9BACT</name>
<dbReference type="Proteomes" id="UP000253562">
    <property type="component" value="Unassembled WGS sequence"/>
</dbReference>
<dbReference type="AlphaFoldDB" id="A0A368KQN2"/>
<dbReference type="OrthoDB" id="210273at2"/>
<gene>
    <name evidence="1" type="ORF">DTL42_17950</name>
</gene>
<dbReference type="SUPFAM" id="SSF69360">
    <property type="entry name" value="Cell wall binding repeat"/>
    <property type="match status" value="1"/>
</dbReference>
<dbReference type="PANTHER" id="PTHR37841:SF1">
    <property type="entry name" value="DUF3298 DOMAIN-CONTAINING PROTEIN"/>
    <property type="match status" value="1"/>
</dbReference>
<evidence type="ECO:0000313" key="2">
    <source>
        <dbReference type="Proteomes" id="UP000253562"/>
    </source>
</evidence>
<dbReference type="RefSeq" id="WP_114370545.1">
    <property type="nucleotide sequence ID" value="NZ_QPEX01000035.1"/>
</dbReference>
<accession>A0A368KQN2</accession>
<proteinExistence type="predicted"/>
<comment type="caution">
    <text evidence="1">The sequence shown here is derived from an EMBL/GenBank/DDBJ whole genome shotgun (WGS) entry which is preliminary data.</text>
</comment>
<dbReference type="PANTHER" id="PTHR37841">
    <property type="entry name" value="GLR2918 PROTEIN"/>
    <property type="match status" value="1"/>
</dbReference>
<reference evidence="1 2" key="1">
    <citation type="submission" date="2018-07" db="EMBL/GenBank/DDBJ databases">
        <title>Comparative genomes isolates from brazilian mangrove.</title>
        <authorList>
            <person name="De Araujo J.E."/>
            <person name="Taketani R.G."/>
            <person name="Silva M.C.P."/>
            <person name="Lourenco M.V."/>
            <person name="Oliveira V.M."/>
            <person name="Andreote F.D."/>
        </authorList>
    </citation>
    <scope>NUCLEOTIDE SEQUENCE [LARGE SCALE GENOMIC DNA]</scope>
    <source>
        <strain evidence="1 2">HEX PRIS-MGV</strain>
    </source>
</reference>
<dbReference type="EMBL" id="QPEX01000035">
    <property type="protein sequence ID" value="RCS44195.1"/>
    <property type="molecule type" value="Genomic_DNA"/>
</dbReference>
<sequence length="348" mass="38847">MITKKLATKDRDECSVLLPIRINDRWGYIAPDGTLVIEPQYDSTGACLEGQPYAVQGNEILILSHEGNVKARVEDSWAMHSFQSGLLEIERDGMSGFCNNRGQIVIEPQYEFVSSFTAHGCSVCCSWPSSDRWYRIQPNGERFNDLEYRLLRPILRHENAAGAKLIELDRFVIVNGTGQPLAMTQYADVRSFSEGLVPVRFATGSQKMGWIDDDLNVAMPGKFDDLGDYFSDGAIPACEAGLWGLVDRDGVWLVKPSFRFIGNGGKGFWPAAIDKQTVGDLGEPVNSVMTVIDRKGEIMTEPRFSLVYIYDWEIARFSLPRPASSSLRASKHFGYINGNGETIWTEGH</sequence>
<organism evidence="1 2">
    <name type="scientific">Bremerella cremea</name>
    <dbReference type="NCBI Taxonomy" id="1031537"/>
    <lineage>
        <taxon>Bacteria</taxon>
        <taxon>Pseudomonadati</taxon>
        <taxon>Planctomycetota</taxon>
        <taxon>Planctomycetia</taxon>
        <taxon>Pirellulales</taxon>
        <taxon>Pirellulaceae</taxon>
        <taxon>Bremerella</taxon>
    </lineage>
</organism>
<protein>
    <submittedName>
        <fullName evidence="1">WG repeat-containing protein</fullName>
    </submittedName>
</protein>
<dbReference type="InterPro" id="IPR032774">
    <property type="entry name" value="WG_beta_rep"/>
</dbReference>
<dbReference type="Pfam" id="PF14903">
    <property type="entry name" value="WG_beta_rep"/>
    <property type="match status" value="3"/>
</dbReference>
<evidence type="ECO:0000313" key="1">
    <source>
        <dbReference type="EMBL" id="RCS44195.1"/>
    </source>
</evidence>